<organism evidence="1 2">
    <name type="scientific">Acer saccharum</name>
    <name type="common">Sugar maple</name>
    <dbReference type="NCBI Taxonomy" id="4024"/>
    <lineage>
        <taxon>Eukaryota</taxon>
        <taxon>Viridiplantae</taxon>
        <taxon>Streptophyta</taxon>
        <taxon>Embryophyta</taxon>
        <taxon>Tracheophyta</taxon>
        <taxon>Spermatophyta</taxon>
        <taxon>Magnoliopsida</taxon>
        <taxon>eudicotyledons</taxon>
        <taxon>Gunneridae</taxon>
        <taxon>Pentapetalae</taxon>
        <taxon>rosids</taxon>
        <taxon>malvids</taxon>
        <taxon>Sapindales</taxon>
        <taxon>Sapindaceae</taxon>
        <taxon>Hippocastanoideae</taxon>
        <taxon>Acereae</taxon>
        <taxon>Acer</taxon>
    </lineage>
</organism>
<evidence type="ECO:0000313" key="2">
    <source>
        <dbReference type="Proteomes" id="UP001168877"/>
    </source>
</evidence>
<sequence length="66" mass="7398">MEARCRSSTIQVVSLYADGVQLPSKSLPSTSMPLSSPPCRCPITWGSQSPYLQWLFPLKRKQISEK</sequence>
<protein>
    <submittedName>
        <fullName evidence="1">Uncharacterized protein</fullName>
    </submittedName>
</protein>
<proteinExistence type="predicted"/>
<evidence type="ECO:0000313" key="1">
    <source>
        <dbReference type="EMBL" id="KAK0598907.1"/>
    </source>
</evidence>
<accession>A0AA39SZ02</accession>
<keyword evidence="2" id="KW-1185">Reference proteome</keyword>
<gene>
    <name evidence="1" type="ORF">LWI29_000604</name>
</gene>
<reference evidence="1" key="1">
    <citation type="journal article" date="2022" name="Plant J.">
        <title>Strategies of tolerance reflected in two North American maple genomes.</title>
        <authorList>
            <person name="McEvoy S.L."/>
            <person name="Sezen U.U."/>
            <person name="Trouern-Trend A."/>
            <person name="McMahon S.M."/>
            <person name="Schaberg P.G."/>
            <person name="Yang J."/>
            <person name="Wegrzyn J.L."/>
            <person name="Swenson N.G."/>
        </authorList>
    </citation>
    <scope>NUCLEOTIDE SEQUENCE</scope>
    <source>
        <strain evidence="1">NS2018</strain>
    </source>
</reference>
<comment type="caution">
    <text evidence="1">The sequence shown here is derived from an EMBL/GenBank/DDBJ whole genome shotgun (WGS) entry which is preliminary data.</text>
</comment>
<reference evidence="1" key="2">
    <citation type="submission" date="2023-06" db="EMBL/GenBank/DDBJ databases">
        <authorList>
            <person name="Swenson N.G."/>
            <person name="Wegrzyn J.L."/>
            <person name="Mcevoy S.L."/>
        </authorList>
    </citation>
    <scope>NUCLEOTIDE SEQUENCE</scope>
    <source>
        <strain evidence="1">NS2018</strain>
        <tissue evidence="1">Leaf</tissue>
    </source>
</reference>
<dbReference type="Proteomes" id="UP001168877">
    <property type="component" value="Unassembled WGS sequence"/>
</dbReference>
<dbReference type="AlphaFoldDB" id="A0AA39SZ02"/>
<name>A0AA39SZ02_ACESA</name>
<dbReference type="EMBL" id="JAUESC010000003">
    <property type="protein sequence ID" value="KAK0598907.1"/>
    <property type="molecule type" value="Genomic_DNA"/>
</dbReference>